<evidence type="ECO:0000313" key="3">
    <source>
        <dbReference type="EMBL" id="SUQ24164.1"/>
    </source>
</evidence>
<dbReference type="SUPFAM" id="SSF74653">
    <property type="entry name" value="TolA/TonB C-terminal domain"/>
    <property type="match status" value="1"/>
</dbReference>
<dbReference type="Pfam" id="PF03544">
    <property type="entry name" value="TonB_C"/>
    <property type="match status" value="1"/>
</dbReference>
<gene>
    <name evidence="3" type="ORF">SAMN05661053_1557</name>
</gene>
<dbReference type="EMBL" id="UHJL01000002">
    <property type="protein sequence ID" value="SUQ24164.1"/>
    <property type="molecule type" value="Genomic_DNA"/>
</dbReference>
<proteinExistence type="predicted"/>
<accession>A0A380S5I1</accession>
<dbReference type="AlphaFoldDB" id="A0A380S5I1"/>
<sequence>MKLVKKLLKRFSILLAAILASMVLVFSVTMANLFLTGKIFHEKKFVKTEVSVKKVEEVEKKIEKKRTARKPNRQKSNSRSPKAGPRFAMALGAVSGTAGAAINSELVADFRGGALSTEKGDVDKKPENRSMPNFQVPPQIRDREIDAMLRLSFCVDVGGRAYDIKVIEESPAGSGLAQAGKDAIARMTFAPAEKDGKAVAFCGMEQPFEVKFRD</sequence>
<dbReference type="Proteomes" id="UP000255423">
    <property type="component" value="Unassembled WGS sequence"/>
</dbReference>
<feature type="compositionally biased region" description="Basic residues" evidence="1">
    <location>
        <begin position="63"/>
        <end position="73"/>
    </location>
</feature>
<feature type="domain" description="TonB C-terminal" evidence="2">
    <location>
        <begin position="137"/>
        <end position="206"/>
    </location>
</feature>
<feature type="compositionally biased region" description="Basic and acidic residues" evidence="1">
    <location>
        <begin position="118"/>
        <end position="128"/>
    </location>
</feature>
<protein>
    <submittedName>
        <fullName evidence="3">Protein TonB</fullName>
    </submittedName>
</protein>
<dbReference type="Gene3D" id="3.30.1150.10">
    <property type="match status" value="1"/>
</dbReference>
<dbReference type="InterPro" id="IPR037682">
    <property type="entry name" value="TonB_C"/>
</dbReference>
<dbReference type="GO" id="GO:0055085">
    <property type="term" value="P:transmembrane transport"/>
    <property type="evidence" value="ECO:0007669"/>
    <property type="project" value="InterPro"/>
</dbReference>
<evidence type="ECO:0000313" key="4">
    <source>
        <dbReference type="Proteomes" id="UP000255423"/>
    </source>
</evidence>
<feature type="region of interest" description="Disordered" evidence="1">
    <location>
        <begin position="62"/>
        <end position="84"/>
    </location>
</feature>
<dbReference type="RefSeq" id="WP_109572726.1">
    <property type="nucleotide sequence ID" value="NZ_UHJL01000002.1"/>
</dbReference>
<reference evidence="3 4" key="1">
    <citation type="submission" date="2017-08" db="EMBL/GenBank/DDBJ databases">
        <authorList>
            <person name="de Groot N.N."/>
        </authorList>
    </citation>
    <scope>NUCLEOTIDE SEQUENCE [LARGE SCALE GENOMIC DNA]</scope>
    <source>
        <strain evidence="3 4">HM2</strain>
    </source>
</reference>
<organism evidence="3 4">
    <name type="scientific">Fibrobacter succinogenes</name>
    <name type="common">Bacteroides succinogenes</name>
    <dbReference type="NCBI Taxonomy" id="833"/>
    <lineage>
        <taxon>Bacteria</taxon>
        <taxon>Pseudomonadati</taxon>
        <taxon>Fibrobacterota</taxon>
        <taxon>Fibrobacteria</taxon>
        <taxon>Fibrobacterales</taxon>
        <taxon>Fibrobacteraceae</taxon>
        <taxon>Fibrobacter</taxon>
    </lineage>
</organism>
<evidence type="ECO:0000256" key="1">
    <source>
        <dbReference type="SAM" id="MobiDB-lite"/>
    </source>
</evidence>
<name>A0A380S5I1_FIBSU</name>
<feature type="region of interest" description="Disordered" evidence="1">
    <location>
        <begin position="117"/>
        <end position="136"/>
    </location>
</feature>
<evidence type="ECO:0000259" key="2">
    <source>
        <dbReference type="Pfam" id="PF03544"/>
    </source>
</evidence>